<evidence type="ECO:0000259" key="16">
    <source>
        <dbReference type="Pfam" id="PF00205"/>
    </source>
</evidence>
<accession>A0A0J9XDJ5</accession>
<reference evidence="19" key="1">
    <citation type="submission" date="2014-03" db="EMBL/GenBank/DDBJ databases">
        <authorList>
            <person name="Casaregola S."/>
        </authorList>
    </citation>
    <scope>NUCLEOTIDE SEQUENCE [LARGE SCALE GENOMIC DNA]</scope>
    <source>
        <strain evidence="19">CLIB 918</strain>
    </source>
</reference>
<proteinExistence type="inferred from homology"/>
<dbReference type="GO" id="GO:0005782">
    <property type="term" value="C:peroxisomal matrix"/>
    <property type="evidence" value="ECO:0007669"/>
    <property type="project" value="UniProtKB-SubCell"/>
</dbReference>
<name>A0A0J9XDJ5_GEOCN</name>
<dbReference type="Proteomes" id="UP000242525">
    <property type="component" value="Unassembled WGS sequence"/>
</dbReference>
<keyword evidence="6" id="KW-0460">Magnesium</keyword>
<feature type="domain" description="Thiamine pyrophosphate enzyme TPP-binding" evidence="17">
    <location>
        <begin position="400"/>
        <end position="549"/>
    </location>
</feature>
<dbReference type="FunFam" id="3.40.50.970:FF:000054">
    <property type="entry name" value="Putative 2-hydroxyphytanoyl-CoA lyase"/>
    <property type="match status" value="1"/>
</dbReference>
<keyword evidence="20" id="KW-1185">Reference proteome</keyword>
<dbReference type="CDD" id="cd02004">
    <property type="entry name" value="TPP_BZL_OCoD_HPCL"/>
    <property type="match status" value="1"/>
</dbReference>
<comment type="similarity">
    <text evidence="4 15">Belongs to the TPP enzyme family.</text>
</comment>
<dbReference type="STRING" id="1173061.A0A0J9XDJ5"/>
<keyword evidence="7 15" id="KW-0786">Thiamine pyrophosphate</keyword>
<evidence type="ECO:0000256" key="13">
    <source>
        <dbReference type="ARBA" id="ARBA00059692"/>
    </source>
</evidence>
<dbReference type="Pfam" id="PF02776">
    <property type="entry name" value="TPP_enzyme_N"/>
    <property type="match status" value="1"/>
</dbReference>
<protein>
    <recommendedName>
        <fullName evidence="14">2-hydroxyacyl-CoA lyase</fullName>
        <ecNumber evidence="12">4.1.2.63</ecNumber>
    </recommendedName>
</protein>
<dbReference type="CDD" id="cd07035">
    <property type="entry name" value="TPP_PYR_POX_like"/>
    <property type="match status" value="1"/>
</dbReference>
<evidence type="ECO:0000259" key="17">
    <source>
        <dbReference type="Pfam" id="PF02775"/>
    </source>
</evidence>
<comment type="catalytic activity">
    <reaction evidence="10">
        <text>a 2-hydroxy-3-methyl fatty acyl-CoA = a 2-methyl-branched fatty aldehyde + formyl-CoA</text>
        <dbReference type="Rhea" id="RHEA:25375"/>
        <dbReference type="ChEBI" id="CHEBI:49188"/>
        <dbReference type="ChEBI" id="CHEBI:57376"/>
        <dbReference type="ChEBI" id="CHEBI:58783"/>
        <dbReference type="EC" id="4.1.2.63"/>
    </reaction>
    <physiologicalReaction direction="left-to-right" evidence="10">
        <dbReference type="Rhea" id="RHEA:25376"/>
    </physiologicalReaction>
</comment>
<evidence type="ECO:0000256" key="12">
    <source>
        <dbReference type="ARBA" id="ARBA00044518"/>
    </source>
</evidence>
<evidence type="ECO:0000256" key="11">
    <source>
        <dbReference type="ARBA" id="ARBA00044454"/>
    </source>
</evidence>
<dbReference type="PANTHER" id="PTHR43710">
    <property type="entry name" value="2-HYDROXYACYL-COA LYASE"/>
    <property type="match status" value="1"/>
</dbReference>
<evidence type="ECO:0000256" key="7">
    <source>
        <dbReference type="ARBA" id="ARBA00023052"/>
    </source>
</evidence>
<dbReference type="InterPro" id="IPR029035">
    <property type="entry name" value="DHS-like_NAD/FAD-binding_dom"/>
</dbReference>
<keyword evidence="8" id="KW-0576">Peroxisome</keyword>
<dbReference type="Gene3D" id="3.40.50.970">
    <property type="match status" value="2"/>
</dbReference>
<dbReference type="EC" id="4.1.2.63" evidence="12"/>
<keyword evidence="5" id="KW-0479">Metal-binding</keyword>
<dbReference type="GO" id="GO:0030976">
    <property type="term" value="F:thiamine pyrophosphate binding"/>
    <property type="evidence" value="ECO:0007669"/>
    <property type="project" value="InterPro"/>
</dbReference>
<comment type="caution">
    <text evidence="19">The sequence shown here is derived from an EMBL/GenBank/DDBJ whole genome shotgun (WGS) entry which is preliminary data.</text>
</comment>
<evidence type="ECO:0000313" key="19">
    <source>
        <dbReference type="EMBL" id="CDO55430.1"/>
    </source>
</evidence>
<comment type="function">
    <text evidence="13">Catalyzes a carbon-carbon cleavage reaction; cleaves a 2-hydroxy-3-methylacyl-CoA into formyl-CoA and a 2-methyl-branched fatty aldehyde.</text>
</comment>
<evidence type="ECO:0000256" key="8">
    <source>
        <dbReference type="ARBA" id="ARBA00023140"/>
    </source>
</evidence>
<organism evidence="19 20">
    <name type="scientific">Geotrichum candidum</name>
    <name type="common">Oospora lactis</name>
    <name type="synonym">Dipodascus geotrichum</name>
    <dbReference type="NCBI Taxonomy" id="1173061"/>
    <lineage>
        <taxon>Eukaryota</taxon>
        <taxon>Fungi</taxon>
        <taxon>Dikarya</taxon>
        <taxon>Ascomycota</taxon>
        <taxon>Saccharomycotina</taxon>
        <taxon>Dipodascomycetes</taxon>
        <taxon>Dipodascales</taxon>
        <taxon>Dipodascaceae</taxon>
        <taxon>Geotrichum</taxon>
    </lineage>
</organism>
<dbReference type="InterPro" id="IPR029061">
    <property type="entry name" value="THDP-binding"/>
</dbReference>
<comment type="cofactor">
    <cofactor evidence="1">
        <name>Mg(2+)</name>
        <dbReference type="ChEBI" id="CHEBI:18420"/>
    </cofactor>
</comment>
<dbReference type="SUPFAM" id="SSF52518">
    <property type="entry name" value="Thiamin diphosphate-binding fold (THDP-binding)"/>
    <property type="match status" value="2"/>
</dbReference>
<evidence type="ECO:0000256" key="6">
    <source>
        <dbReference type="ARBA" id="ARBA00022842"/>
    </source>
</evidence>
<evidence type="ECO:0000256" key="10">
    <source>
        <dbReference type="ARBA" id="ARBA00044451"/>
    </source>
</evidence>
<dbReference type="AlphaFoldDB" id="A0A0J9XDJ5"/>
<evidence type="ECO:0000256" key="2">
    <source>
        <dbReference type="ARBA" id="ARBA00001964"/>
    </source>
</evidence>
<comment type="cofactor">
    <cofactor evidence="2">
        <name>thiamine diphosphate</name>
        <dbReference type="ChEBI" id="CHEBI:58937"/>
    </cofactor>
</comment>
<evidence type="ECO:0000256" key="3">
    <source>
        <dbReference type="ARBA" id="ARBA00004253"/>
    </source>
</evidence>
<comment type="catalytic activity">
    <reaction evidence="11">
        <text>an (R)-2-hydroxy-long-chain-fatty acyl-CoA = a long-chain fatty aldehyde + formyl-CoA</text>
        <dbReference type="Rhea" id="RHEA:67444"/>
        <dbReference type="ChEBI" id="CHEBI:17176"/>
        <dbReference type="ChEBI" id="CHEBI:57376"/>
        <dbReference type="ChEBI" id="CHEBI:170012"/>
        <dbReference type="EC" id="4.1.2.63"/>
    </reaction>
    <physiologicalReaction direction="left-to-right" evidence="11">
        <dbReference type="Rhea" id="RHEA:67445"/>
    </physiologicalReaction>
</comment>
<dbReference type="SUPFAM" id="SSF52467">
    <property type="entry name" value="DHS-like NAD/FAD-binding domain"/>
    <property type="match status" value="1"/>
</dbReference>
<dbReference type="Gene3D" id="3.40.50.1220">
    <property type="entry name" value="TPP-binding domain"/>
    <property type="match status" value="1"/>
</dbReference>
<dbReference type="PROSITE" id="PS00187">
    <property type="entry name" value="TPP_ENZYMES"/>
    <property type="match status" value="1"/>
</dbReference>
<dbReference type="InterPro" id="IPR045025">
    <property type="entry name" value="HACL1-like"/>
</dbReference>
<dbReference type="GO" id="GO:0001561">
    <property type="term" value="P:fatty acid alpha-oxidation"/>
    <property type="evidence" value="ECO:0007669"/>
    <property type="project" value="TreeGrafter"/>
</dbReference>
<dbReference type="EMBL" id="CCBN010000011">
    <property type="protein sequence ID" value="CDO55430.1"/>
    <property type="molecule type" value="Genomic_DNA"/>
</dbReference>
<feature type="domain" description="Thiamine pyrophosphate enzyme central" evidence="16">
    <location>
        <begin position="199"/>
        <end position="329"/>
    </location>
</feature>
<dbReference type="FunFam" id="3.40.50.1220:FF:000006">
    <property type="entry name" value="2-hydroxyacyl-CoA lyase 1"/>
    <property type="match status" value="1"/>
</dbReference>
<dbReference type="InterPro" id="IPR011766">
    <property type="entry name" value="TPP_enzyme_TPP-bd"/>
</dbReference>
<dbReference type="InterPro" id="IPR012000">
    <property type="entry name" value="Thiamin_PyroP_enz_cen_dom"/>
</dbReference>
<comment type="subcellular location">
    <subcellularLocation>
        <location evidence="3">Peroxisome matrix</location>
    </subcellularLocation>
</comment>
<evidence type="ECO:0000259" key="18">
    <source>
        <dbReference type="Pfam" id="PF02776"/>
    </source>
</evidence>
<evidence type="ECO:0000256" key="15">
    <source>
        <dbReference type="RuleBase" id="RU362132"/>
    </source>
</evidence>
<keyword evidence="9" id="KW-0456">Lyase</keyword>
<dbReference type="InterPro" id="IPR000399">
    <property type="entry name" value="TPP-bd_CS"/>
</dbReference>
<dbReference type="PANTHER" id="PTHR43710:SF2">
    <property type="entry name" value="2-HYDROXYACYL-COA LYASE 1"/>
    <property type="match status" value="1"/>
</dbReference>
<dbReference type="OrthoDB" id="10006023at2759"/>
<dbReference type="GO" id="GO:0000287">
    <property type="term" value="F:magnesium ion binding"/>
    <property type="evidence" value="ECO:0007669"/>
    <property type="project" value="InterPro"/>
</dbReference>
<sequence>MSDKQQQVSGSLVIAEALVQLGIKHVFGIVGIPVIEVANALIARGIKFISFRNEQAAAYAASIYGYLTGLPGVCLVVGGPGVLHAIAGVGNASANHLPFLLLAGSSETHQVEKGAFQELDQVAYLAPHTKLSVRPASIEAIPTLLEKAYRTAYFGRPGPTYVDLPADFIQGSVAAATSAVRKIAPPGPAPRAAADPARIAQAVALLREAESPLLIIGKGAAYAQAEGAIRSFQETVQLPFLPTPMGKGVLPDDSPLNTSAARSAALKSADVILLLGARLNWILHYGEAPKFRPDVKIIQVDVAAEELGNNAGSAPLGIVGDINLVVAQLHDALVQLGSGTLGNGSGKLPAAIEAVKERNTQKARVVENNNVVPLKYQSVYRVIREVLARQPRKVVYVSEGANTMDISRSAFPLNEPRTRLDAGTNATMGVGLGYAIAAKAVDPASLVVAIEGDSAFGFSLAEVDTAVRHHLPIIFFVINNSGVYHGVDPARYENQEQNPLPATALALDTKYHLLGESFGALGYEVRDLQQLEAAVTDAVKKDQVAVINVIIESGKDKKLEFGWMASTKKAKL</sequence>
<dbReference type="InterPro" id="IPR012001">
    <property type="entry name" value="Thiamin_PyroP_enz_TPP-bd_dom"/>
</dbReference>
<evidence type="ECO:0000313" key="20">
    <source>
        <dbReference type="Proteomes" id="UP000242525"/>
    </source>
</evidence>
<dbReference type="Pfam" id="PF02775">
    <property type="entry name" value="TPP_enzyme_C"/>
    <property type="match status" value="1"/>
</dbReference>
<dbReference type="Pfam" id="PF00205">
    <property type="entry name" value="TPP_enzyme_M"/>
    <property type="match status" value="1"/>
</dbReference>
<gene>
    <name evidence="19" type="ORF">BN980_GECA11s01077g</name>
</gene>
<evidence type="ECO:0000256" key="1">
    <source>
        <dbReference type="ARBA" id="ARBA00001946"/>
    </source>
</evidence>
<evidence type="ECO:0000256" key="9">
    <source>
        <dbReference type="ARBA" id="ARBA00023239"/>
    </source>
</evidence>
<dbReference type="GO" id="GO:0106359">
    <property type="term" value="F:2-hydroxyacyl-CoA lyase activity"/>
    <property type="evidence" value="ECO:0007669"/>
    <property type="project" value="UniProtKB-EC"/>
</dbReference>
<evidence type="ECO:0000256" key="4">
    <source>
        <dbReference type="ARBA" id="ARBA00007812"/>
    </source>
</evidence>
<evidence type="ECO:0000256" key="14">
    <source>
        <dbReference type="ARBA" id="ARBA00070390"/>
    </source>
</evidence>
<evidence type="ECO:0000256" key="5">
    <source>
        <dbReference type="ARBA" id="ARBA00022723"/>
    </source>
</evidence>
<feature type="domain" description="Thiamine pyrophosphate enzyme N-terminal TPP-binding" evidence="18">
    <location>
        <begin position="10"/>
        <end position="123"/>
    </location>
</feature>